<feature type="region of interest" description="Disordered" evidence="10">
    <location>
        <begin position="315"/>
        <end position="434"/>
    </location>
</feature>
<accession>A0ABP0BU46</accession>
<keyword evidence="5" id="KW-0238">DNA-binding</keyword>
<feature type="compositionally biased region" description="Low complexity" evidence="10">
    <location>
        <begin position="412"/>
        <end position="421"/>
    </location>
</feature>
<keyword evidence="13" id="KW-1185">Reference proteome</keyword>
<evidence type="ECO:0000256" key="8">
    <source>
        <dbReference type="ARBA" id="ARBA00023268"/>
    </source>
</evidence>
<gene>
    <name evidence="12" type="ORF">SCUCBS95973_005033</name>
</gene>
<keyword evidence="9" id="KW-0326">Glycosidase</keyword>
<evidence type="ECO:0000313" key="13">
    <source>
        <dbReference type="Proteomes" id="UP001642405"/>
    </source>
</evidence>
<reference evidence="12 13" key="1">
    <citation type="submission" date="2024-01" db="EMBL/GenBank/DDBJ databases">
        <authorList>
            <person name="Allen C."/>
            <person name="Tagirdzhanova G."/>
        </authorList>
    </citation>
    <scope>NUCLEOTIDE SEQUENCE [LARGE SCALE GENOMIC DNA]</scope>
</reference>
<evidence type="ECO:0000256" key="5">
    <source>
        <dbReference type="ARBA" id="ARBA00023125"/>
    </source>
</evidence>
<dbReference type="Proteomes" id="UP001642405">
    <property type="component" value="Unassembled WGS sequence"/>
</dbReference>
<dbReference type="SUPFAM" id="SSF81624">
    <property type="entry name" value="N-terminal domain of MutM-like DNA repair proteins"/>
    <property type="match status" value="1"/>
</dbReference>
<feature type="compositionally biased region" description="Basic and acidic residues" evidence="10">
    <location>
        <begin position="338"/>
        <end position="363"/>
    </location>
</feature>
<comment type="catalytic activity">
    <reaction evidence="1">
        <text>Hydrolysis of DNA containing ring-opened 7-methylguanine residues, releasing 2,6-diamino-4-hydroxy-5-(N-methyl)formamidopyrimidine.</text>
        <dbReference type="EC" id="3.2.2.23"/>
    </reaction>
</comment>
<comment type="caution">
    <text evidence="12">The sequence shown here is derived from an EMBL/GenBank/DDBJ whole genome shotgun (WGS) entry which is preliminary data.</text>
</comment>
<dbReference type="InterPro" id="IPR010979">
    <property type="entry name" value="Ribosomal_uS13-like_H2TH"/>
</dbReference>
<dbReference type="CDD" id="cd08972">
    <property type="entry name" value="PF_Nei_N"/>
    <property type="match status" value="1"/>
</dbReference>
<dbReference type="InterPro" id="IPR012319">
    <property type="entry name" value="FPG_cat"/>
</dbReference>
<dbReference type="InterPro" id="IPR035937">
    <property type="entry name" value="FPG_N"/>
</dbReference>
<keyword evidence="6" id="KW-0234">DNA repair</keyword>
<feature type="compositionally biased region" description="Low complexity" evidence="10">
    <location>
        <begin position="322"/>
        <end position="331"/>
    </location>
</feature>
<keyword evidence="7" id="KW-0456">Lyase</keyword>
<evidence type="ECO:0000256" key="10">
    <source>
        <dbReference type="SAM" id="MobiDB-lite"/>
    </source>
</evidence>
<dbReference type="PANTHER" id="PTHR22993">
    <property type="entry name" value="FORMAMIDOPYRIMIDINE-DNA GLYCOSYLASE"/>
    <property type="match status" value="1"/>
</dbReference>
<feature type="compositionally biased region" description="Basic residues" evidence="10">
    <location>
        <begin position="424"/>
        <end position="434"/>
    </location>
</feature>
<keyword evidence="8" id="KW-0511">Multifunctional enzyme</keyword>
<dbReference type="Pfam" id="PF01149">
    <property type="entry name" value="Fapy_DNA_glyco"/>
    <property type="match status" value="1"/>
</dbReference>
<dbReference type="Gene3D" id="3.20.190.10">
    <property type="entry name" value="MutM-like, N-terminal"/>
    <property type="match status" value="1"/>
</dbReference>
<proteinExistence type="inferred from homology"/>
<dbReference type="Gene3D" id="1.10.8.50">
    <property type="match status" value="1"/>
</dbReference>
<evidence type="ECO:0000256" key="7">
    <source>
        <dbReference type="ARBA" id="ARBA00023239"/>
    </source>
</evidence>
<dbReference type="PROSITE" id="PS51068">
    <property type="entry name" value="FPG_CAT"/>
    <property type="match status" value="1"/>
</dbReference>
<comment type="similarity">
    <text evidence="2">Belongs to the FPG family.</text>
</comment>
<evidence type="ECO:0000256" key="3">
    <source>
        <dbReference type="ARBA" id="ARBA00022763"/>
    </source>
</evidence>
<dbReference type="SMART" id="SM01232">
    <property type="entry name" value="H2TH"/>
    <property type="match status" value="1"/>
</dbReference>
<organism evidence="12 13">
    <name type="scientific">Sporothrix curviconia</name>
    <dbReference type="NCBI Taxonomy" id="1260050"/>
    <lineage>
        <taxon>Eukaryota</taxon>
        <taxon>Fungi</taxon>
        <taxon>Dikarya</taxon>
        <taxon>Ascomycota</taxon>
        <taxon>Pezizomycotina</taxon>
        <taxon>Sordariomycetes</taxon>
        <taxon>Sordariomycetidae</taxon>
        <taxon>Ophiostomatales</taxon>
        <taxon>Ophiostomataceae</taxon>
        <taxon>Sporothrix</taxon>
    </lineage>
</organism>
<feature type="domain" description="Formamidopyrimidine-DNA glycosylase catalytic" evidence="11">
    <location>
        <begin position="2"/>
        <end position="136"/>
    </location>
</feature>
<dbReference type="SUPFAM" id="SSF46946">
    <property type="entry name" value="S13-like H2TH domain"/>
    <property type="match status" value="1"/>
</dbReference>
<evidence type="ECO:0000256" key="1">
    <source>
        <dbReference type="ARBA" id="ARBA00001668"/>
    </source>
</evidence>
<evidence type="ECO:0000256" key="9">
    <source>
        <dbReference type="ARBA" id="ARBA00023295"/>
    </source>
</evidence>
<dbReference type="EMBL" id="CAWUHB010000026">
    <property type="protein sequence ID" value="CAK7223022.1"/>
    <property type="molecule type" value="Genomic_DNA"/>
</dbReference>
<evidence type="ECO:0000259" key="11">
    <source>
        <dbReference type="PROSITE" id="PS51068"/>
    </source>
</evidence>
<dbReference type="Pfam" id="PF06831">
    <property type="entry name" value="H2TH"/>
    <property type="match status" value="1"/>
</dbReference>
<evidence type="ECO:0000313" key="12">
    <source>
        <dbReference type="EMBL" id="CAK7223022.1"/>
    </source>
</evidence>
<sequence>MPEIAEAARIVHFLRAHLVGKRIKAATAIDDASVFGKVGTTGDAVANALTGKKVVGAGSQGKYFWLVLDSAPHLVMHFGMTGWMHIRGMRTGYTNYYNKLKADEVDAWPPKFWKFHFETDASPQVEVAFTDPRRFGRVRLVDCPGTAIRKHSPLVENGPDPVVDAETTFTQDYFLATMHKRHVPIKALLLDQAFISGIGNWVGDEVLFHARLHPEQYCDEFSEAQMKKLYQSIRYVCRTAVDLLGDSDRFPADWLFQHRWGKGSKGSVAQLPNGEKLSFLTVGGRTSCFAPALQKKSGGVAPGIKEEPVVIKEEKGGKGGKAVKTAAVPKKGPAKKAAKAEVDALPVKKEAGQKRKRGTVKEEVVDEDGDVLESVPKRGKAAAAAATRKGKVKTETTPAKKASKPTLKKASTPAETETPAANIGRRRSTRLSTN</sequence>
<name>A0ABP0BU46_9PEZI</name>
<dbReference type="InterPro" id="IPR015886">
    <property type="entry name" value="H2TH_FPG"/>
</dbReference>
<dbReference type="SMART" id="SM00898">
    <property type="entry name" value="Fapy_DNA_glyco"/>
    <property type="match status" value="1"/>
</dbReference>
<evidence type="ECO:0000256" key="4">
    <source>
        <dbReference type="ARBA" id="ARBA00022801"/>
    </source>
</evidence>
<keyword evidence="3" id="KW-0227">DNA damage</keyword>
<evidence type="ECO:0000256" key="6">
    <source>
        <dbReference type="ARBA" id="ARBA00023204"/>
    </source>
</evidence>
<evidence type="ECO:0000256" key="2">
    <source>
        <dbReference type="ARBA" id="ARBA00009409"/>
    </source>
</evidence>
<protein>
    <recommendedName>
        <fullName evidence="11">Formamidopyrimidine-DNA glycosylase catalytic domain-containing protein</fullName>
    </recommendedName>
</protein>
<keyword evidence="4" id="KW-0378">Hydrolase</keyword>
<dbReference type="PANTHER" id="PTHR22993:SF9">
    <property type="entry name" value="FORMAMIDOPYRIMIDINE-DNA GLYCOSYLASE"/>
    <property type="match status" value="1"/>
</dbReference>